<protein>
    <submittedName>
        <fullName evidence="5">Phenylacetic acid degradation protein PaaD</fullName>
    </submittedName>
</protein>
<dbReference type="HOGENOM" id="CLU_089876_11_2_4"/>
<dbReference type="InterPro" id="IPR011973">
    <property type="entry name" value="PaaD"/>
</dbReference>
<name>C7RTA7_ACCRE</name>
<dbReference type="InterPro" id="IPR006683">
    <property type="entry name" value="Thioestr_dom"/>
</dbReference>
<evidence type="ECO:0000256" key="2">
    <source>
        <dbReference type="ARBA" id="ARBA00022801"/>
    </source>
</evidence>
<dbReference type="Pfam" id="PF03061">
    <property type="entry name" value="4HBT"/>
    <property type="match status" value="1"/>
</dbReference>
<feature type="region of interest" description="Disordered" evidence="3">
    <location>
        <begin position="156"/>
        <end position="175"/>
    </location>
</feature>
<evidence type="ECO:0000256" key="1">
    <source>
        <dbReference type="ARBA" id="ARBA00008324"/>
    </source>
</evidence>
<evidence type="ECO:0000259" key="4">
    <source>
        <dbReference type="Pfam" id="PF03061"/>
    </source>
</evidence>
<dbReference type="InterPro" id="IPR029069">
    <property type="entry name" value="HotDog_dom_sf"/>
</dbReference>
<accession>C7RTA7</accession>
<dbReference type="CDD" id="cd03443">
    <property type="entry name" value="PaaI_thioesterase"/>
    <property type="match status" value="1"/>
</dbReference>
<dbReference type="FunFam" id="3.10.129.10:FF:000022">
    <property type="entry name" value="Phenylacetic acid degradation protein"/>
    <property type="match status" value="1"/>
</dbReference>
<dbReference type="GO" id="GO:0016289">
    <property type="term" value="F:acyl-CoA hydrolase activity"/>
    <property type="evidence" value="ECO:0007669"/>
    <property type="project" value="TreeGrafter"/>
</dbReference>
<dbReference type="PANTHER" id="PTHR42856">
    <property type="entry name" value="ACYL-COENZYME A THIOESTERASE PAAI"/>
    <property type="match status" value="1"/>
</dbReference>
<dbReference type="InterPro" id="IPR052723">
    <property type="entry name" value="Acyl-CoA_thioesterase_PaaI"/>
</dbReference>
<dbReference type="NCBIfam" id="TIGR00369">
    <property type="entry name" value="unchar_dom_1"/>
    <property type="match status" value="1"/>
</dbReference>
<dbReference type="eggNOG" id="COG2050">
    <property type="taxonomic scope" value="Bacteria"/>
</dbReference>
<dbReference type="NCBIfam" id="TIGR02286">
    <property type="entry name" value="PaaD"/>
    <property type="match status" value="1"/>
</dbReference>
<dbReference type="InterPro" id="IPR003736">
    <property type="entry name" value="PAAI_dom"/>
</dbReference>
<dbReference type="AlphaFoldDB" id="C7RTA7"/>
<evidence type="ECO:0000313" key="5">
    <source>
        <dbReference type="EMBL" id="ACV36040.1"/>
    </source>
</evidence>
<dbReference type="KEGG" id="app:CAP2UW1_2759"/>
<dbReference type="OrthoDB" id="32575at2"/>
<proteinExistence type="inferred from homology"/>
<evidence type="ECO:0000256" key="3">
    <source>
        <dbReference type="SAM" id="MobiDB-lite"/>
    </source>
</evidence>
<feature type="domain" description="Thioesterase" evidence="4">
    <location>
        <begin position="62"/>
        <end position="135"/>
    </location>
</feature>
<dbReference type="Gene3D" id="3.10.129.10">
    <property type="entry name" value="Hotdog Thioesterase"/>
    <property type="match status" value="1"/>
</dbReference>
<dbReference type="STRING" id="522306.CAP2UW1_2759"/>
<sequence>MSDAPTPVAEPTGAALLAARTAEAMYSRDAASKLIGLRLIAVRPGYSRLTMVVRPDMVNGHHICHGGYLFTLADSAFAYACNSYNRNTVASACHIDFLTPAREGETLAAECEERSLAGRTGVYDTTIRNASGKVVALFRGKSYRIAGEVIAGLEAEERDPDSAGTAANEFEGNPQ</sequence>
<keyword evidence="2" id="KW-0378">Hydrolase</keyword>
<dbReference type="PANTHER" id="PTHR42856:SF1">
    <property type="entry name" value="ACYL-COENZYME A THIOESTERASE PAAI"/>
    <property type="match status" value="1"/>
</dbReference>
<dbReference type="EMBL" id="CP001715">
    <property type="protein sequence ID" value="ACV36040.1"/>
    <property type="molecule type" value="Genomic_DNA"/>
</dbReference>
<organism evidence="5">
    <name type="scientific">Accumulibacter regalis</name>
    <dbReference type="NCBI Taxonomy" id="522306"/>
    <lineage>
        <taxon>Bacteria</taxon>
        <taxon>Pseudomonadati</taxon>
        <taxon>Pseudomonadota</taxon>
        <taxon>Betaproteobacteria</taxon>
        <taxon>Candidatus Accumulibacter</taxon>
    </lineage>
</organism>
<reference evidence="5" key="2">
    <citation type="submission" date="2009-09" db="EMBL/GenBank/DDBJ databases">
        <title>Complete sequence of chromosome of Candidatus Accumulibacter phosphatis clade IIA str. UW-1.</title>
        <authorList>
            <consortium name="US DOE Joint Genome Institute"/>
            <person name="Martin H.G."/>
            <person name="Ivanova N."/>
            <person name="Kunin V."/>
            <person name="Warnecke F."/>
            <person name="Barry K."/>
            <person name="He S."/>
            <person name="Salamov A."/>
            <person name="Szeto E."/>
            <person name="Dalin E."/>
            <person name="Pangilinan J.L."/>
            <person name="Lapidus A."/>
            <person name="Lowry S."/>
            <person name="Kyrpides N.C."/>
            <person name="McMahon K.D."/>
            <person name="Hugenholtz P."/>
        </authorList>
    </citation>
    <scope>NUCLEOTIDE SEQUENCE [LARGE SCALE GENOMIC DNA]</scope>
    <source>
        <strain evidence="5">UW-1</strain>
    </source>
</reference>
<gene>
    <name evidence="5" type="ordered locus">CAP2UW1_2759</name>
</gene>
<comment type="similarity">
    <text evidence="1">Belongs to the thioesterase PaaI family.</text>
</comment>
<reference evidence="5" key="1">
    <citation type="submission" date="2009-08" db="EMBL/GenBank/DDBJ databases">
        <authorList>
            <consortium name="US DOE Joint Genome Institute"/>
            <person name="Lucas S."/>
            <person name="Copeland A."/>
            <person name="Lapidus A."/>
            <person name="Glavina del Rio T."/>
            <person name="Dalin E."/>
            <person name="Tice H."/>
            <person name="Bruce D."/>
            <person name="Barry K."/>
            <person name="Pitluck S."/>
            <person name="Lowry S."/>
            <person name="Larimer F."/>
            <person name="Land M."/>
            <person name="Hauser L."/>
            <person name="Kyrpides N."/>
            <person name="Ivanova N."/>
            <person name="McMahon K.D."/>
            <person name="Hugenholtz P."/>
        </authorList>
    </citation>
    <scope>NUCLEOTIDE SEQUENCE</scope>
    <source>
        <strain evidence="5">UW-1</strain>
    </source>
</reference>
<dbReference type="SUPFAM" id="SSF54637">
    <property type="entry name" value="Thioesterase/thiol ester dehydrase-isomerase"/>
    <property type="match status" value="1"/>
</dbReference>